<dbReference type="EMBL" id="JAZGSY010000325">
    <property type="protein sequence ID" value="KAL1837134.1"/>
    <property type="molecule type" value="Genomic_DNA"/>
</dbReference>
<feature type="compositionally biased region" description="Polar residues" evidence="1">
    <location>
        <begin position="841"/>
        <end position="853"/>
    </location>
</feature>
<feature type="compositionally biased region" description="Pro residues" evidence="1">
    <location>
        <begin position="659"/>
        <end position="669"/>
    </location>
</feature>
<dbReference type="Pfam" id="PF00702">
    <property type="entry name" value="Hydrolase"/>
    <property type="match status" value="1"/>
</dbReference>
<feature type="compositionally biased region" description="Pro residues" evidence="1">
    <location>
        <begin position="394"/>
        <end position="414"/>
    </location>
</feature>
<feature type="region of interest" description="Disordered" evidence="1">
    <location>
        <begin position="553"/>
        <end position="573"/>
    </location>
</feature>
<sequence length="1238" mass="133392">MFKASNQVLRKHMAIIHHHRQPRLPILSIPVFTSLRLMAPPALTIPSADLPHNNGPPLKRTLGRAHRRRQPSTRWRFPSTARLQASGSLGALHRLRRRSGHNPPDSLRNFLDLSQKTCLAIGNPHRALSRRHLLLILSQMPHSMAPHQQPQVSSAPTPVVGSDFHRAPTPAMSPPPPHYYANVGPGTGTASPRPPSRAPSIAPSHSPSPSVHGVQTTPQPGPASGHAQGPGTASYTPAAFPVKPQAYPAQTAPTGSHPAQPSAIPSMPSFAPPPQKLGKHSGASTSLQGFASSVFSKDTVRWSKKTASRFGGAIKHAASSAHAAATNAQSAAIQANALQRQKSMAAAQMKATATTAGQPIPAPVPGQGPPPVVHAQTWPVQAGGNPGVPTSHAPVPPAPSVHPVPPQNPIPQPAPQAVGGAPQPVPQGPTQGSNLAIPSHCSLVCQKAQLLQPRSLVLLELPFPQPLNQVRSLLAVLKLLVTFRDQQASRDLQIRRLSIKATVLSLGLPAMRRLPVPAHPLLSLNRSLASRLAPLCRWFRGLVKESQLNRLNRHPSLSSHGAPHQPKGGSLSNPWCRLQDRMCSISRLPSNLPIPEHTRRLNRRSSCFSLLNSINNPVHSSHPSPSRLIGWQQPAPRWTSQPQQQQTWSPVTIQGAPPYTQPQPQPQPQLQPQLQPQSQPQAQQYHQQQQIQSQAPHQQPGTTWNTPYQQPQTWPQYPGPNPTPAAQPVQYASAPSQAPGPSIQPNMPYPPQGCLPPSQGPAPAQQPQWQGQPYAQPANMVQQQIPPPQLNVVQQPASLPIAAPGSQQVPHTAPVNPVNNLETQPAGSPTPIAAVAPVSNEPVQASAATGSSSDRADGAKVFSEKGPSQTAEEDVMNSGAQDNSTSVDAFNTQEAQNSSRPSTFSANIQNRTLANMSRRNILLCFDAFGTLFYPKPSVPEQYASVARQCGLASVTAEQVKASFKVAYSAAQKAHPNYGKSTGMGAERWWTDVIQNTFQLITSSPKEALPKDLAPRLLHRFMSSEGYAMVPGVATLLRSLKEQQHHKQRRGHPRILVGVITNSDDRVPSVLSSFGLRVSPARFGTPFDAAELARRQQGQPYDVDLHCMSYDVGVGKPDRRIFDAAVGMADELATAAAAVESAAAEGDADPGHSPWLKIYIGDEYLKDVVGSREAGWHPVYVGTEDELPDQERFVNLKQLGHVKTLDEAFPENDSPGTIQAQSTQEFLEWLIERYHSKEV</sequence>
<dbReference type="Gene3D" id="3.40.50.1000">
    <property type="entry name" value="HAD superfamily/HAD-like"/>
    <property type="match status" value="1"/>
</dbReference>
<dbReference type="Gene3D" id="1.10.150.720">
    <property type="entry name" value="Haloacid dehalogenase-like hydrolase"/>
    <property type="match status" value="1"/>
</dbReference>
<keyword evidence="3" id="KW-1185">Reference proteome</keyword>
<evidence type="ECO:0000313" key="2">
    <source>
        <dbReference type="EMBL" id="KAL1837134.1"/>
    </source>
</evidence>
<comment type="caution">
    <text evidence="2">The sequence shown here is derived from an EMBL/GenBank/DDBJ whole genome shotgun (WGS) entry which is preliminary data.</text>
</comment>
<dbReference type="SUPFAM" id="SSF56784">
    <property type="entry name" value="HAD-like"/>
    <property type="match status" value="1"/>
</dbReference>
<organism evidence="2 3">
    <name type="scientific">Humicola insolens</name>
    <name type="common">Soft-rot fungus</name>
    <dbReference type="NCBI Taxonomy" id="85995"/>
    <lineage>
        <taxon>Eukaryota</taxon>
        <taxon>Fungi</taxon>
        <taxon>Dikarya</taxon>
        <taxon>Ascomycota</taxon>
        <taxon>Pezizomycotina</taxon>
        <taxon>Sordariomycetes</taxon>
        <taxon>Sordariomycetidae</taxon>
        <taxon>Sordariales</taxon>
        <taxon>Chaetomiaceae</taxon>
        <taxon>Mycothermus</taxon>
    </lineage>
</organism>
<dbReference type="PANTHER" id="PTHR46191">
    <property type="match status" value="1"/>
</dbReference>
<protein>
    <recommendedName>
        <fullName evidence="4">Haloacid dehalogenase</fullName>
    </recommendedName>
</protein>
<dbReference type="PANTHER" id="PTHR46191:SF2">
    <property type="entry name" value="HALOACID DEHALOGENASE-LIKE HYDROLASE DOMAIN-CONTAINING PROTEIN 3"/>
    <property type="match status" value="1"/>
</dbReference>
<feature type="compositionally biased region" description="Low complexity" evidence="1">
    <location>
        <begin position="198"/>
        <end position="210"/>
    </location>
</feature>
<evidence type="ECO:0008006" key="4">
    <source>
        <dbReference type="Google" id="ProtNLM"/>
    </source>
</evidence>
<feature type="compositionally biased region" description="Low complexity" evidence="1">
    <location>
        <begin position="670"/>
        <end position="716"/>
    </location>
</feature>
<feature type="compositionally biased region" description="Low complexity" evidence="1">
    <location>
        <begin position="638"/>
        <end position="650"/>
    </location>
</feature>
<name>A0ABR3V5V5_HUMIN</name>
<feature type="compositionally biased region" description="Low complexity" evidence="1">
    <location>
        <begin position="615"/>
        <end position="626"/>
    </location>
</feature>
<feature type="compositionally biased region" description="Polar residues" evidence="1">
    <location>
        <begin position="146"/>
        <end position="156"/>
    </location>
</feature>
<feature type="compositionally biased region" description="Low complexity" evidence="1">
    <location>
        <begin position="761"/>
        <end position="774"/>
    </location>
</feature>
<gene>
    <name evidence="2" type="ORF">VTJ49DRAFT_4218</name>
</gene>
<feature type="region of interest" description="Disordered" evidence="1">
    <location>
        <begin position="615"/>
        <end position="774"/>
    </location>
</feature>
<dbReference type="Proteomes" id="UP001583172">
    <property type="component" value="Unassembled WGS sequence"/>
</dbReference>
<reference evidence="2 3" key="1">
    <citation type="journal article" date="2024" name="Commun. Biol.">
        <title>Comparative genomic analysis of thermophilic fungi reveals convergent evolutionary adaptations and gene losses.</title>
        <authorList>
            <person name="Steindorff A.S."/>
            <person name="Aguilar-Pontes M.V."/>
            <person name="Robinson A.J."/>
            <person name="Andreopoulos B."/>
            <person name="LaButti K."/>
            <person name="Kuo A."/>
            <person name="Mondo S."/>
            <person name="Riley R."/>
            <person name="Otillar R."/>
            <person name="Haridas S."/>
            <person name="Lipzen A."/>
            <person name="Grimwood J."/>
            <person name="Schmutz J."/>
            <person name="Clum A."/>
            <person name="Reid I.D."/>
            <person name="Moisan M.C."/>
            <person name="Butler G."/>
            <person name="Nguyen T.T.M."/>
            <person name="Dewar K."/>
            <person name="Conant G."/>
            <person name="Drula E."/>
            <person name="Henrissat B."/>
            <person name="Hansel C."/>
            <person name="Singer S."/>
            <person name="Hutchinson M.I."/>
            <person name="de Vries R.P."/>
            <person name="Natvig D.O."/>
            <person name="Powell A.J."/>
            <person name="Tsang A."/>
            <person name="Grigoriev I.V."/>
        </authorList>
    </citation>
    <scope>NUCLEOTIDE SEQUENCE [LARGE SCALE GENOMIC DNA]</scope>
    <source>
        <strain evidence="2 3">CBS 620.91</strain>
    </source>
</reference>
<accession>A0ABR3V5V5</accession>
<feature type="region of interest" description="Disordered" evidence="1">
    <location>
        <begin position="841"/>
        <end position="885"/>
    </location>
</feature>
<feature type="region of interest" description="Disordered" evidence="1">
    <location>
        <begin position="48"/>
        <end position="73"/>
    </location>
</feature>
<proteinExistence type="predicted"/>
<feature type="region of interest" description="Disordered" evidence="1">
    <location>
        <begin position="381"/>
        <end position="431"/>
    </location>
</feature>
<feature type="compositionally biased region" description="Pro residues" evidence="1">
    <location>
        <begin position="747"/>
        <end position="760"/>
    </location>
</feature>
<evidence type="ECO:0000256" key="1">
    <source>
        <dbReference type="SAM" id="MobiDB-lite"/>
    </source>
</evidence>
<dbReference type="InterPro" id="IPR051828">
    <property type="entry name" value="HAD-like_hydrolase_domain"/>
</dbReference>
<dbReference type="InterPro" id="IPR023214">
    <property type="entry name" value="HAD_sf"/>
</dbReference>
<dbReference type="InterPro" id="IPR044924">
    <property type="entry name" value="HAD-SF_hydro_IA_REG-2-like_cap"/>
</dbReference>
<feature type="region of interest" description="Disordered" evidence="1">
    <location>
        <begin position="144"/>
        <end position="284"/>
    </location>
</feature>
<feature type="compositionally biased region" description="Basic residues" evidence="1">
    <location>
        <begin position="61"/>
        <end position="71"/>
    </location>
</feature>
<evidence type="ECO:0000313" key="3">
    <source>
        <dbReference type="Proteomes" id="UP001583172"/>
    </source>
</evidence>
<dbReference type="InterPro" id="IPR036412">
    <property type="entry name" value="HAD-like_sf"/>
</dbReference>